<reference evidence="2 3" key="1">
    <citation type="submission" date="2018-08" db="EMBL/GenBank/DDBJ databases">
        <title>Sequencing the genomes of 1000 actinobacteria strains.</title>
        <authorList>
            <person name="Klenk H.-P."/>
        </authorList>
    </citation>
    <scope>NUCLEOTIDE SEQUENCE [LARGE SCALE GENOMIC DNA]</scope>
    <source>
        <strain evidence="2 3">DSM 43927</strain>
    </source>
</reference>
<dbReference type="RefSeq" id="WP_116023056.1">
    <property type="nucleotide sequence ID" value="NZ_QTTT01000001.1"/>
</dbReference>
<evidence type="ECO:0000259" key="1">
    <source>
        <dbReference type="PROSITE" id="PS51725"/>
    </source>
</evidence>
<keyword evidence="2" id="KW-0560">Oxidoreductase</keyword>
<keyword evidence="3" id="KW-1185">Reference proteome</keyword>
<gene>
    <name evidence="2" type="ORF">DFJ69_3053</name>
</gene>
<protein>
    <submittedName>
        <fullName evidence="2">Heme-degrading monooxygenase HmoA</fullName>
    </submittedName>
</protein>
<dbReference type="InterPro" id="IPR007138">
    <property type="entry name" value="ABM_dom"/>
</dbReference>
<evidence type="ECO:0000313" key="3">
    <source>
        <dbReference type="Proteomes" id="UP000256661"/>
    </source>
</evidence>
<name>A0A3D9SSX5_9ACTN</name>
<evidence type="ECO:0000313" key="2">
    <source>
        <dbReference type="EMBL" id="REE97580.1"/>
    </source>
</evidence>
<accession>A0A3D9SSX5</accession>
<dbReference type="InterPro" id="IPR050404">
    <property type="entry name" value="Heme-degrading_MO"/>
</dbReference>
<organism evidence="2 3">
    <name type="scientific">Thermomonospora umbrina</name>
    <dbReference type="NCBI Taxonomy" id="111806"/>
    <lineage>
        <taxon>Bacteria</taxon>
        <taxon>Bacillati</taxon>
        <taxon>Actinomycetota</taxon>
        <taxon>Actinomycetes</taxon>
        <taxon>Streptosporangiales</taxon>
        <taxon>Thermomonosporaceae</taxon>
        <taxon>Thermomonospora</taxon>
    </lineage>
</organism>
<sequence>MTVFVVLSARVKATDAEAFERAFARVRQAVRTVPGHRSDVLLRSPTEPGRYLLLGVWESTEKFLAWERSAAHRALTEPMRPFWEGSVEWHVFELAIGSPWGPNSSG</sequence>
<feature type="domain" description="ABM" evidence="1">
    <location>
        <begin position="3"/>
        <end position="92"/>
    </location>
</feature>
<proteinExistence type="predicted"/>
<dbReference type="Pfam" id="PF03992">
    <property type="entry name" value="ABM"/>
    <property type="match status" value="1"/>
</dbReference>
<dbReference type="OrthoDB" id="4304335at2"/>
<comment type="caution">
    <text evidence="2">The sequence shown here is derived from an EMBL/GenBank/DDBJ whole genome shotgun (WGS) entry which is preliminary data.</text>
</comment>
<dbReference type="InterPro" id="IPR011008">
    <property type="entry name" value="Dimeric_a/b-barrel"/>
</dbReference>
<dbReference type="EMBL" id="QTTT01000001">
    <property type="protein sequence ID" value="REE97580.1"/>
    <property type="molecule type" value="Genomic_DNA"/>
</dbReference>
<dbReference type="PANTHER" id="PTHR34474">
    <property type="entry name" value="SIGNAL TRANSDUCTION PROTEIN TRAP"/>
    <property type="match status" value="1"/>
</dbReference>
<dbReference type="Proteomes" id="UP000256661">
    <property type="component" value="Unassembled WGS sequence"/>
</dbReference>
<dbReference type="AlphaFoldDB" id="A0A3D9SSX5"/>
<keyword evidence="2" id="KW-0503">Monooxygenase</keyword>
<dbReference type="GO" id="GO:0004497">
    <property type="term" value="F:monooxygenase activity"/>
    <property type="evidence" value="ECO:0007669"/>
    <property type="project" value="UniProtKB-KW"/>
</dbReference>
<dbReference type="PANTHER" id="PTHR34474:SF2">
    <property type="entry name" value="SIGNAL TRANSDUCTION PROTEIN TRAP"/>
    <property type="match status" value="1"/>
</dbReference>
<dbReference type="PROSITE" id="PS51725">
    <property type="entry name" value="ABM"/>
    <property type="match status" value="1"/>
</dbReference>
<dbReference type="SUPFAM" id="SSF54909">
    <property type="entry name" value="Dimeric alpha+beta barrel"/>
    <property type="match status" value="1"/>
</dbReference>
<dbReference type="Gene3D" id="3.30.70.100">
    <property type="match status" value="1"/>
</dbReference>